<feature type="transmembrane region" description="Helical" evidence="1">
    <location>
        <begin position="6"/>
        <end position="22"/>
    </location>
</feature>
<dbReference type="EMBL" id="QJTD01000001">
    <property type="protein sequence ID" value="PYE83178.1"/>
    <property type="molecule type" value="Genomic_DNA"/>
</dbReference>
<sequence>MKKITIIPITIGIMLFSVNMFAQSNAELKKHYEAYYKQMKAQGDIQGIINAMTHLEVIEPSVARKDTLAYIYVSEGKYMQALNTIGVEKNVSDSDLNVQVKASALKELNQPKMALEHFEVLYKRNPNVYLAYEMADMKIQVNDLAGAKENIDYAMANVKDDMKRAFYDQQQPYETSMKAALKYLKALLKFSENKTENIDSALALLNEALAIDSNFNLAKVSREALEAQKAQQAKNAAASKN</sequence>
<dbReference type="OrthoDB" id="1431564at2"/>
<dbReference type="RefSeq" id="WP_110474124.1">
    <property type="nucleotide sequence ID" value="NZ_BMWQ01000001.1"/>
</dbReference>
<dbReference type="InterPro" id="IPR011990">
    <property type="entry name" value="TPR-like_helical_dom_sf"/>
</dbReference>
<gene>
    <name evidence="2" type="ORF">DFQ11_101609</name>
</gene>
<dbReference type="Gene3D" id="1.25.40.10">
    <property type="entry name" value="Tetratricopeptide repeat domain"/>
    <property type="match status" value="1"/>
</dbReference>
<protein>
    <recommendedName>
        <fullName evidence="4">Tetratricopeptide repeat protein</fullName>
    </recommendedName>
</protein>
<evidence type="ECO:0000313" key="2">
    <source>
        <dbReference type="EMBL" id="PYE83178.1"/>
    </source>
</evidence>
<organism evidence="2 3">
    <name type="scientific">Winogradskyella epiphytica</name>
    <dbReference type="NCBI Taxonomy" id="262005"/>
    <lineage>
        <taxon>Bacteria</taxon>
        <taxon>Pseudomonadati</taxon>
        <taxon>Bacteroidota</taxon>
        <taxon>Flavobacteriia</taxon>
        <taxon>Flavobacteriales</taxon>
        <taxon>Flavobacteriaceae</taxon>
        <taxon>Winogradskyella</taxon>
    </lineage>
</organism>
<comment type="caution">
    <text evidence="2">The sequence shown here is derived from an EMBL/GenBank/DDBJ whole genome shotgun (WGS) entry which is preliminary data.</text>
</comment>
<evidence type="ECO:0000313" key="3">
    <source>
        <dbReference type="Proteomes" id="UP000248054"/>
    </source>
</evidence>
<dbReference type="AlphaFoldDB" id="A0A2V4X0I0"/>
<reference evidence="2 3" key="1">
    <citation type="submission" date="2018-06" db="EMBL/GenBank/DDBJ databases">
        <title>Genomic Encyclopedia of Type Strains, Phase III (KMG-III): the genomes of soil and plant-associated and newly described type strains.</title>
        <authorList>
            <person name="Whitman W."/>
        </authorList>
    </citation>
    <scope>NUCLEOTIDE SEQUENCE [LARGE SCALE GENOMIC DNA]</scope>
    <source>
        <strain evidence="2 3">CECT 7945</strain>
    </source>
</reference>
<name>A0A2V4X0I0_9FLAO</name>
<proteinExistence type="predicted"/>
<accession>A0A2V4X0I0</accession>
<keyword evidence="1" id="KW-0812">Transmembrane</keyword>
<dbReference type="Proteomes" id="UP000248054">
    <property type="component" value="Unassembled WGS sequence"/>
</dbReference>
<keyword evidence="1" id="KW-0472">Membrane</keyword>
<keyword evidence="3" id="KW-1185">Reference proteome</keyword>
<evidence type="ECO:0008006" key="4">
    <source>
        <dbReference type="Google" id="ProtNLM"/>
    </source>
</evidence>
<keyword evidence="1" id="KW-1133">Transmembrane helix</keyword>
<evidence type="ECO:0000256" key="1">
    <source>
        <dbReference type="SAM" id="Phobius"/>
    </source>
</evidence>